<reference evidence="6" key="2">
    <citation type="journal article" date="2006" name="PLoS Pathog.">
        <title>New perspectives on host-parasite interplay by comparative transcriptomic and proteomic analyses of Schistosoma japonicum.</title>
        <authorList>
            <person name="Liu F."/>
            <person name="Lu J."/>
            <person name="Hu W."/>
            <person name="Wang S.Y."/>
            <person name="Cui S.J."/>
            <person name="Chi M."/>
            <person name="Yan Q."/>
            <person name="Wang X.R."/>
            <person name="Song H.D."/>
            <person name="Xu X.N."/>
            <person name="Wang J.J."/>
            <person name="Zhang X.L."/>
            <person name="Zhang X."/>
            <person name="Wang Z.Q."/>
            <person name="Xue C.L."/>
            <person name="Brindley P.J."/>
            <person name="McManus D.P."/>
            <person name="Yang P.Y."/>
            <person name="Feng Z."/>
            <person name="Chen Z."/>
            <person name="Han Z.G."/>
        </authorList>
    </citation>
    <scope>NUCLEOTIDE SEQUENCE</scope>
</reference>
<dbReference type="Pfam" id="PF21055">
    <property type="entry name" value="ZSWIM4-8_C"/>
    <property type="match status" value="1"/>
</dbReference>
<feature type="domain" description="ZSWIM4-8 C-terminal" evidence="5">
    <location>
        <begin position="73"/>
        <end position="158"/>
    </location>
</feature>
<dbReference type="GO" id="GO:0031462">
    <property type="term" value="C:Cul2-RING ubiquitin ligase complex"/>
    <property type="evidence" value="ECO:0007669"/>
    <property type="project" value="TreeGrafter"/>
</dbReference>
<accession>Q5D9G3</accession>
<keyword evidence="2" id="KW-0863">Zinc-finger</keyword>
<evidence type="ECO:0000256" key="1">
    <source>
        <dbReference type="ARBA" id="ARBA00022723"/>
    </source>
</evidence>
<evidence type="ECO:0000256" key="4">
    <source>
        <dbReference type="SAM" id="MobiDB-lite"/>
    </source>
</evidence>
<dbReference type="AlphaFoldDB" id="Q5D9G3"/>
<proteinExistence type="evidence at transcript level"/>
<organism evidence="6">
    <name type="scientific">Schistosoma japonicum</name>
    <name type="common">Blood fluke</name>
    <dbReference type="NCBI Taxonomy" id="6182"/>
    <lineage>
        <taxon>Eukaryota</taxon>
        <taxon>Metazoa</taxon>
        <taxon>Spiralia</taxon>
        <taxon>Lophotrochozoa</taxon>
        <taxon>Platyhelminthes</taxon>
        <taxon>Trematoda</taxon>
        <taxon>Digenea</taxon>
        <taxon>Strigeidida</taxon>
        <taxon>Schistosomatoidea</taxon>
        <taxon>Schistosomatidae</taxon>
        <taxon>Schistosoma</taxon>
    </lineage>
</organism>
<evidence type="ECO:0000256" key="3">
    <source>
        <dbReference type="ARBA" id="ARBA00022833"/>
    </source>
</evidence>
<reference evidence="6" key="1">
    <citation type="submission" date="2004-11" db="EMBL/GenBank/DDBJ databases">
        <title>The full-length cDNA sequences of Schistosoma japonicum genes.</title>
        <authorList>
            <person name="Han Z."/>
        </authorList>
    </citation>
    <scope>NUCLEOTIDE SEQUENCE</scope>
</reference>
<dbReference type="PANTHER" id="PTHR22619:SF0">
    <property type="entry name" value="ZINC FINGER SWIM DOMAIN-CONTAINING PROTEIN 6-LIKE PROTEIN"/>
    <property type="match status" value="1"/>
</dbReference>
<name>Q5D9G3_SCHJA</name>
<evidence type="ECO:0000259" key="5">
    <source>
        <dbReference type="Pfam" id="PF21055"/>
    </source>
</evidence>
<dbReference type="GO" id="GO:0008270">
    <property type="term" value="F:zinc ion binding"/>
    <property type="evidence" value="ECO:0007669"/>
    <property type="project" value="UniProtKB-KW"/>
</dbReference>
<dbReference type="InterPro" id="IPR048370">
    <property type="entry name" value="ZSWIM4-8_C"/>
</dbReference>
<dbReference type="PANTHER" id="PTHR22619">
    <property type="entry name" value="ZINC FINGER SWIM DOMAIN CONTAINING PROTEIN 4, 5, 6"/>
    <property type="match status" value="1"/>
</dbReference>
<keyword evidence="3" id="KW-0862">Zinc</keyword>
<evidence type="ECO:0000313" key="6">
    <source>
        <dbReference type="EMBL" id="AAW27543.1"/>
    </source>
</evidence>
<evidence type="ECO:0000256" key="2">
    <source>
        <dbReference type="ARBA" id="ARBA00022771"/>
    </source>
</evidence>
<feature type="region of interest" description="Disordered" evidence="4">
    <location>
        <begin position="1"/>
        <end position="29"/>
    </location>
</feature>
<protein>
    <submittedName>
        <fullName evidence="6">SJCHGC04802 protein</fullName>
    </submittedName>
</protein>
<dbReference type="EMBL" id="AY815811">
    <property type="protein sequence ID" value="AAW27543.1"/>
    <property type="molecule type" value="mRNA"/>
</dbReference>
<keyword evidence="1" id="KW-0479">Metal-binding</keyword>
<sequence>MNFNPTNVNCNNNNSINNNNSNNINTNTTDPSSIMNNNNNMTNPIPVGRGNSCTTHYCNPTSNYINNNNNTGISIGTTGKMLSLDRPPLKGLLDAAINGYVMATHMRLANISPRQYAEFVDFLTRARDTFHLLRPDGPLQFRSLVECLRQTYRGKRKLVSLLAERFG</sequence>